<name>A0A198FEY7_9GAMM</name>
<dbReference type="STRING" id="1354337.M983_2870"/>
<dbReference type="InterPro" id="IPR051918">
    <property type="entry name" value="STPP_CPPED1"/>
</dbReference>
<keyword evidence="4" id="KW-1185">Reference proteome</keyword>
<dbReference type="RefSeq" id="WP_066752479.1">
    <property type="nucleotide sequence ID" value="NZ_LXEN01000146.1"/>
</dbReference>
<dbReference type="EC" id="3.-.-.-" evidence="3"/>
<dbReference type="Proteomes" id="UP000094023">
    <property type="component" value="Unassembled WGS sequence"/>
</dbReference>
<dbReference type="PATRIC" id="fig|1354337.4.peg.2952"/>
<dbReference type="InterPro" id="IPR004843">
    <property type="entry name" value="Calcineurin-like_PHP"/>
</dbReference>
<evidence type="ECO:0000313" key="3">
    <source>
        <dbReference type="EMBL" id="OAT22821.1"/>
    </source>
</evidence>
<keyword evidence="1" id="KW-0732">Signal</keyword>
<evidence type="ECO:0000259" key="2">
    <source>
        <dbReference type="Pfam" id="PF00149"/>
    </source>
</evidence>
<protein>
    <submittedName>
        <fullName evidence="3">Calcineurin-like phosphoesterase</fullName>
        <ecNumber evidence="3">3.-.-.-</ecNumber>
    </submittedName>
</protein>
<dbReference type="PANTHER" id="PTHR43143:SF1">
    <property type="entry name" value="SERINE_THREONINE-PROTEIN PHOSPHATASE CPPED1"/>
    <property type="match status" value="1"/>
</dbReference>
<organism evidence="3 4">
    <name type="scientific">Proteus myxofaciens ATCC 19692</name>
    <dbReference type="NCBI Taxonomy" id="1354337"/>
    <lineage>
        <taxon>Bacteria</taxon>
        <taxon>Pseudomonadati</taxon>
        <taxon>Pseudomonadota</taxon>
        <taxon>Gammaproteobacteria</taxon>
        <taxon>Enterobacterales</taxon>
        <taxon>Morganellaceae</taxon>
        <taxon>Proteus</taxon>
    </lineage>
</organism>
<evidence type="ECO:0000313" key="4">
    <source>
        <dbReference type="Proteomes" id="UP000094023"/>
    </source>
</evidence>
<dbReference type="Gene3D" id="3.60.21.10">
    <property type="match status" value="1"/>
</dbReference>
<gene>
    <name evidence="3" type="ORF">M983_2870</name>
</gene>
<dbReference type="PANTHER" id="PTHR43143">
    <property type="entry name" value="METALLOPHOSPHOESTERASE, CALCINEURIN SUPERFAMILY"/>
    <property type="match status" value="1"/>
</dbReference>
<evidence type="ECO:0000256" key="1">
    <source>
        <dbReference type="SAM" id="SignalP"/>
    </source>
</evidence>
<dbReference type="InterPro" id="IPR029052">
    <property type="entry name" value="Metallo-depent_PP-like"/>
</dbReference>
<dbReference type="GO" id="GO:0016787">
    <property type="term" value="F:hydrolase activity"/>
    <property type="evidence" value="ECO:0007669"/>
    <property type="project" value="UniProtKB-KW"/>
</dbReference>
<feature type="chain" id="PRO_5008278771" evidence="1">
    <location>
        <begin position="24"/>
        <end position="342"/>
    </location>
</feature>
<feature type="signal peptide" evidence="1">
    <location>
        <begin position="1"/>
        <end position="23"/>
    </location>
</feature>
<proteinExistence type="predicted"/>
<dbReference type="AlphaFoldDB" id="A0A198FEY7"/>
<accession>A0A198FEY7</accession>
<comment type="caution">
    <text evidence="3">The sequence shown here is derived from an EMBL/GenBank/DDBJ whole genome shotgun (WGS) entry which is preliminary data.</text>
</comment>
<dbReference type="SUPFAM" id="SSF56300">
    <property type="entry name" value="Metallo-dependent phosphatases"/>
    <property type="match status" value="1"/>
</dbReference>
<reference evidence="3 4" key="1">
    <citation type="submission" date="2016-04" db="EMBL/GenBank/DDBJ databases">
        <title>ATOL: Assembling a taxonomically balanced genome-scale reconstruction of the evolutionary history of the Enterobacteriaceae.</title>
        <authorList>
            <person name="Plunkett G.III."/>
            <person name="Neeno-Eckwall E.C."/>
            <person name="Glasner J.D."/>
            <person name="Perna N.T."/>
        </authorList>
    </citation>
    <scope>NUCLEOTIDE SEQUENCE [LARGE SCALE GENOMIC DNA]</scope>
    <source>
        <strain evidence="3 4">ATCC 19692</strain>
    </source>
</reference>
<sequence>MKQKILFAILMAGALTSGMFANASVTANEEKAINNVDKKDYKIVIMADPQPWRLGNGGDPNSKKSRGPWLEVNRKVSEGIKAQDGVFFYIVNGDLTEFGRADTYSDYANVYKRNQVPVYEGLGNHDYANNVGDCHKDGCATEAVARMADELKRYSKVLNNFNMDVKDTMVGLTTRSIDGSLSYSWDFGDVHYVQLQNYPTYKVNLNHVAYGAGAIKANIKSSLDWLEKDLLEADKRGKVTILNFHDGNEHFYDGSTRVEKERFKNMINKSDVIAVFVGHTHSQNYSNNHNDSIYGNVPVYTAGALFNGDYYLLDVKGKDILVGALNVLNNTHRGLGYIKRKN</sequence>
<keyword evidence="3" id="KW-0378">Hydrolase</keyword>
<dbReference type="EMBL" id="LXEN01000146">
    <property type="protein sequence ID" value="OAT22821.1"/>
    <property type="molecule type" value="Genomic_DNA"/>
</dbReference>
<feature type="domain" description="Calcineurin-like phosphoesterase" evidence="2">
    <location>
        <begin position="42"/>
        <end position="282"/>
    </location>
</feature>
<dbReference type="Pfam" id="PF00149">
    <property type="entry name" value="Metallophos"/>
    <property type="match status" value="1"/>
</dbReference>
<dbReference type="OrthoDB" id="9784378at2"/>